<feature type="compositionally biased region" description="Low complexity" evidence="5">
    <location>
        <begin position="1769"/>
        <end position="1782"/>
    </location>
</feature>
<feature type="coiled-coil region" evidence="4">
    <location>
        <begin position="1062"/>
        <end position="1166"/>
    </location>
</feature>
<feature type="compositionally biased region" description="Basic and acidic residues" evidence="5">
    <location>
        <begin position="1822"/>
        <end position="1835"/>
    </location>
</feature>
<feature type="domain" description="Nucleoprotein TPR/MLP1-2" evidence="6">
    <location>
        <begin position="1047"/>
        <end position="1174"/>
    </location>
</feature>
<feature type="compositionally biased region" description="Basic residues" evidence="5">
    <location>
        <begin position="1681"/>
        <end position="1690"/>
    </location>
</feature>
<comment type="subcellular location">
    <subcellularLocation>
        <location evidence="1">Nucleus</location>
    </subcellularLocation>
</comment>
<feature type="compositionally biased region" description="Acidic residues" evidence="5">
    <location>
        <begin position="1887"/>
        <end position="1896"/>
    </location>
</feature>
<sequence length="2088" mass="234510">MPLFLSSEEFQSCSNDAALVAEKADAFIQELMNQLETVKAKADAASITAEQTCSLLEQKYVSLSSEFSSLQSQHSQLNASLEERLTEITELRAQNHQIHLLSTGKDGDIERLSTEASELHKSKRQLIELLQQKELEISEKSSIIKSYLDKIVYLTENAASKEARVSELETELARSQASCTRICQEKELIERHNSWLNDELKVKVDNLIELRKAHSELEAEMSAKLADVEKNWNETSSSLKWNKDRVKELESKLASLEQELLSGKDAAATIEKQFSSEISTWKKLVDLYKESSEEWSKKAGELEGVVKALETHLVQVEDDYKQRLESEASARKEIEKEADCLKENFEKCAAELESFKRKDDLKPLPLSSFTSELWVDPREGTNTVEDNRMLLPSIPVGVSGTALAASLLRDGWSLAQLYTKYQEAVDALRHEQLGRKQSQAILERVLYEIEEKAGVILDERAEHERMVEAYSSLNQKLQHSLSEQTALQSHTQELKADLRRHEREYAAAQKEVVDLQKQVSVLLKECRDIQLRGGSVCHDYGDTFMAGSGVSTEDAYNAADVIPEQLLAFKDISGLVEQNVQLRRLVHSLSEDIASRETELKLQEKYEKELQRHTDEAGSKVNAVLARAEEQACMIESLHTSVAMYKRLYEEAHKPRSPNPLLQEAVPVERGKAIIGLADDSYESLKKAQEKAHKQVKYLDEEFGKSRCEIISLRSECDKLALEAQLAREKLERFMAEYEHQRDEYNGLLARNVEFSQLIIDYQRKLRDSSDSQRAAEELSRKLTMEVSLVKQEKEMLLNAERRAADEIRSLSERAHRLQASLNTIESTEEVREEARCAERKKQELYINQIEREWAEAKKELNEERDRVRNLTLERESSLNNALKQVEEIGKELSKALHALAAAEARASIAEARCSELEEKMKLANFEASEKYGKGGPNSTANNEIVLDLHTAEHEIAKLREEARINKEHMLQYKNIAQASEEALKQLEVAHENSKAEAENFKKSLEAELLSLRQRVTELEEECNLKNKEVEFATVRKEEALAAALSEIAFLKEDCSVKTSQVAVLETQISSLKDDLEKEHQKARAAQANYERQVILQSDTIQELTRTSQALATLQEEASELRKLSDALKTENIELKAKWETEKSVLEVLKNDADAKYNEVNELNKLLHSKLEALHIKLAEKDRHSSCVSGSSSHDSLDDDNGLGHIVNYLRRSKEIAETEISLLKQEKRRLQSQLETALKAAESAQASLNAERANLKTSLFTEEEFKSLQLQVREISLLRESNIQLRGENRHNFEECQKLREALQKISIEMEIKERSLEERQNEVEACRRDIEKQMMEKEDFKRKVDELLEKSKSFDVEDYDRLRESVQQMQVNLREKEAQLEEMKVVLSERQSVISRLEQDVSRSKIERNEKESRINEISQVEASLRSDLEKQRRVIAQLKKKSETLSKEKEDMSKENLVLSKQLEDAKQVKRSLGDAAGEHAMKEKEKEKEKEEKDTRIQILEKTVERLREELKKEKDEHKTEKAKRLKTQKTISDSYETVSQHRVKLLDELEKHKQALRMLVDEVEKLKQSRGNQSEGTTEINFLSGSLLEDLATAYHLAVESFHRSAQPVSVEPGASAVVSSAASDTTSAGPTIVAAMAPAISSPAPSTANVPSAKTVHEKEKKSVLVKPSLETRKTGRKLVRPRIIKPEESQPDILMSELEGSDKPSSSNDLENQGNLDIPTSAPGRKRPSALSTPELCEELLVTDETGADVAEPTLKRSRNSETPQEGGEGLPPEGSDSQAAGKLEDSSEVLPASEESMEDIPDLPHVSKGISVNVDKDEGETAAKQAEEPTAEMKMQEEFQNDKGDVADACSNKLNGALLSDVPLKQQADQEIQHPAAESESEREEGELVTDVADLEGSLNMSTTLGSSEPEFLSEHGTASEIPPGVDDDPVDQATVEAGDAEVSQALDDVKNDEGIITEDIGETSHKLNNDIEQAAAETDEVSEAATTNPEKRPPSTGVEIGVSKQGGASAINDTEEGKQASPIYRSSTTINLSERAKERASIRQGGMLSSLTSRGRGRAPRGRGGRSARGRGQTSGKQG</sequence>
<protein>
    <submittedName>
        <fullName evidence="10">Nuclear-pore anchor isoform X1</fullName>
    </submittedName>
</protein>
<feature type="compositionally biased region" description="Basic residues" evidence="5">
    <location>
        <begin position="2064"/>
        <end position="2078"/>
    </location>
</feature>
<dbReference type="PANTHER" id="PTHR18898:SF2">
    <property type="entry name" value="NUCLEOPROTEIN TPR"/>
    <property type="match status" value="1"/>
</dbReference>
<organism evidence="9 10">
    <name type="scientific">Coffea arabica</name>
    <name type="common">Arabian coffee</name>
    <dbReference type="NCBI Taxonomy" id="13443"/>
    <lineage>
        <taxon>Eukaryota</taxon>
        <taxon>Viridiplantae</taxon>
        <taxon>Streptophyta</taxon>
        <taxon>Embryophyta</taxon>
        <taxon>Tracheophyta</taxon>
        <taxon>Spermatophyta</taxon>
        <taxon>Magnoliopsida</taxon>
        <taxon>eudicotyledons</taxon>
        <taxon>Gunneridae</taxon>
        <taxon>Pentapetalae</taxon>
        <taxon>asterids</taxon>
        <taxon>lamiids</taxon>
        <taxon>Gentianales</taxon>
        <taxon>Rubiaceae</taxon>
        <taxon>Ixoroideae</taxon>
        <taxon>Gardenieae complex</taxon>
        <taxon>Bertiereae - Coffeeae clade</taxon>
        <taxon>Coffeeae</taxon>
        <taxon>Coffea</taxon>
    </lineage>
</organism>
<evidence type="ECO:0000313" key="10">
    <source>
        <dbReference type="RefSeq" id="XP_071905570.1"/>
    </source>
</evidence>
<dbReference type="Pfam" id="PF25785">
    <property type="entry name" value="TPR"/>
    <property type="match status" value="1"/>
</dbReference>
<feature type="coiled-coil region" evidence="4">
    <location>
        <begin position="808"/>
        <end position="1036"/>
    </location>
</feature>
<keyword evidence="9" id="KW-1185">Reference proteome</keyword>
<feature type="region of interest" description="Disordered" evidence="5">
    <location>
        <begin position="1647"/>
        <end position="1845"/>
    </location>
</feature>
<feature type="domain" description="NUA/TPR/MLP1-2-like" evidence="8">
    <location>
        <begin position="491"/>
        <end position="597"/>
    </location>
</feature>
<evidence type="ECO:0000256" key="3">
    <source>
        <dbReference type="ARBA" id="ARBA00023242"/>
    </source>
</evidence>
<dbReference type="Proteomes" id="UP001652660">
    <property type="component" value="Chromosome 5e"/>
</dbReference>
<dbReference type="GeneID" id="113689670"/>
<feature type="coiled-coil region" evidence="4">
    <location>
        <begin position="491"/>
        <end position="525"/>
    </location>
</feature>
<dbReference type="InterPro" id="IPR057974">
    <property type="entry name" value="NUA/TPR/MLP1-2-like_dom"/>
</dbReference>
<feature type="region of interest" description="Disordered" evidence="5">
    <location>
        <begin position="1472"/>
        <end position="1499"/>
    </location>
</feature>
<name>A0ABM4UE46_COFAR</name>
<dbReference type="PANTHER" id="PTHR18898">
    <property type="entry name" value="NUCLEOPROTEIN TPR-RELATED"/>
    <property type="match status" value="1"/>
</dbReference>
<evidence type="ECO:0000259" key="7">
    <source>
        <dbReference type="Pfam" id="PF25481"/>
    </source>
</evidence>
<feature type="compositionally biased region" description="Basic and acidic residues" evidence="5">
    <location>
        <begin position="1480"/>
        <end position="1499"/>
    </location>
</feature>
<evidence type="ECO:0000256" key="5">
    <source>
        <dbReference type="SAM" id="MobiDB-lite"/>
    </source>
</evidence>
<feature type="region of interest" description="Disordered" evidence="5">
    <location>
        <begin position="1872"/>
        <end position="2088"/>
    </location>
</feature>
<gene>
    <name evidence="10" type="primary">LOC113689670</name>
</gene>
<dbReference type="InterPro" id="IPR012929">
    <property type="entry name" value="Nucleoprot-TPR/MLP1-2_dom"/>
</dbReference>
<evidence type="ECO:0000259" key="8">
    <source>
        <dbReference type="Pfam" id="PF25785"/>
    </source>
</evidence>
<feature type="domain" description="Nucleoprotein TPR/MPL1" evidence="7">
    <location>
        <begin position="171"/>
        <end position="249"/>
    </location>
</feature>
<feature type="coiled-coil region" evidence="4">
    <location>
        <begin position="21"/>
        <end position="48"/>
    </location>
</feature>
<dbReference type="Pfam" id="PF25481">
    <property type="entry name" value="Nucleoprot-TPR"/>
    <property type="match status" value="1"/>
</dbReference>
<keyword evidence="2 4" id="KW-0175">Coiled coil</keyword>
<evidence type="ECO:0000256" key="2">
    <source>
        <dbReference type="ARBA" id="ARBA00023054"/>
    </source>
</evidence>
<evidence type="ECO:0000259" key="6">
    <source>
        <dbReference type="Pfam" id="PF07926"/>
    </source>
</evidence>
<feature type="coiled-coil region" evidence="4">
    <location>
        <begin position="710"/>
        <end position="751"/>
    </location>
</feature>
<feature type="compositionally biased region" description="Polar residues" evidence="5">
    <location>
        <begin position="1710"/>
        <end position="1722"/>
    </location>
</feature>
<dbReference type="Pfam" id="PF07926">
    <property type="entry name" value="TPR_MLP1_2"/>
    <property type="match status" value="1"/>
</dbReference>
<evidence type="ECO:0000256" key="1">
    <source>
        <dbReference type="ARBA" id="ARBA00004123"/>
    </source>
</evidence>
<reference evidence="10" key="1">
    <citation type="submission" date="2025-08" db="UniProtKB">
        <authorList>
            <consortium name="RefSeq"/>
        </authorList>
    </citation>
    <scope>IDENTIFICATION</scope>
    <source>
        <tissue evidence="10">Leaves</tissue>
    </source>
</reference>
<evidence type="ECO:0000313" key="9">
    <source>
        <dbReference type="Proteomes" id="UP001652660"/>
    </source>
</evidence>
<dbReference type="InterPro" id="IPR057577">
    <property type="entry name" value="Nucleoprot-TPR/MLP1_dom"/>
</dbReference>
<feature type="coiled-coil region" evidence="4">
    <location>
        <begin position="109"/>
        <end position="273"/>
    </location>
</feature>
<proteinExistence type="predicted"/>
<dbReference type="RefSeq" id="XP_071905570.1">
    <property type="nucleotide sequence ID" value="XM_072049469.1"/>
</dbReference>
<feature type="coiled-coil region" evidence="4">
    <location>
        <begin position="317"/>
        <end position="358"/>
    </location>
</feature>
<evidence type="ECO:0000256" key="4">
    <source>
        <dbReference type="SAM" id="Coils"/>
    </source>
</evidence>
<feature type="coiled-coil region" evidence="4">
    <location>
        <begin position="1214"/>
        <end position="1259"/>
    </location>
</feature>
<keyword evidence="3" id="KW-0539">Nucleus</keyword>
<accession>A0ABM4UE46</accession>